<proteinExistence type="inferred from homology"/>
<accession>A0A8T2NQG4</accession>
<evidence type="ECO:0000256" key="1">
    <source>
        <dbReference type="ARBA" id="ARBA00004123"/>
    </source>
</evidence>
<feature type="region of interest" description="Disordered" evidence="5">
    <location>
        <begin position="24"/>
        <end position="101"/>
    </location>
</feature>
<organism evidence="7 8">
    <name type="scientific">Albula glossodonta</name>
    <name type="common">roundjaw bonefish</name>
    <dbReference type="NCBI Taxonomy" id="121402"/>
    <lineage>
        <taxon>Eukaryota</taxon>
        <taxon>Metazoa</taxon>
        <taxon>Chordata</taxon>
        <taxon>Craniata</taxon>
        <taxon>Vertebrata</taxon>
        <taxon>Euteleostomi</taxon>
        <taxon>Actinopterygii</taxon>
        <taxon>Neopterygii</taxon>
        <taxon>Teleostei</taxon>
        <taxon>Albuliformes</taxon>
        <taxon>Albulidae</taxon>
        <taxon>Albula</taxon>
    </lineage>
</organism>
<dbReference type="InterPro" id="IPR000079">
    <property type="entry name" value="HMGN_fam"/>
</dbReference>
<dbReference type="GO" id="GO:0005634">
    <property type="term" value="C:nucleus"/>
    <property type="evidence" value="ECO:0007669"/>
    <property type="project" value="UniProtKB-SubCell"/>
</dbReference>
<dbReference type="EMBL" id="JAFBMS010000035">
    <property type="protein sequence ID" value="KAG9341430.1"/>
    <property type="molecule type" value="Genomic_DNA"/>
</dbReference>
<dbReference type="Proteomes" id="UP000824540">
    <property type="component" value="Unassembled WGS sequence"/>
</dbReference>
<keyword evidence="8" id="KW-1185">Reference proteome</keyword>
<evidence type="ECO:0000256" key="2">
    <source>
        <dbReference type="ARBA" id="ARBA00007696"/>
    </source>
</evidence>
<evidence type="ECO:0000256" key="5">
    <source>
        <dbReference type="SAM" id="MobiDB-lite"/>
    </source>
</evidence>
<comment type="subcellular location">
    <subcellularLocation>
        <location evidence="1">Nucleus</location>
    </subcellularLocation>
</comment>
<feature type="signal peptide" evidence="6">
    <location>
        <begin position="1"/>
        <end position="21"/>
    </location>
</feature>
<evidence type="ECO:0000313" key="7">
    <source>
        <dbReference type="EMBL" id="KAG9341430.1"/>
    </source>
</evidence>
<keyword evidence="4" id="KW-0539">Nucleus</keyword>
<sequence length="154" mass="17309">MQWRFSDITAPLSLLRILVYSANNDTEANEKPTTPKSEPKPKKAPAKPKKVKEVEKAKPEEEEEKKEEEEEEEEAVPAENGEAKPEEEVSGAEEEVREPIVWNSVNTSTSYRRAAGTERGGGRIASFFSHILLPVLPVPLFLVQFRGIFLSTIF</sequence>
<dbReference type="GO" id="GO:0000785">
    <property type="term" value="C:chromatin"/>
    <property type="evidence" value="ECO:0007669"/>
    <property type="project" value="InterPro"/>
</dbReference>
<comment type="similarity">
    <text evidence="2">Belongs to the HMGN family.</text>
</comment>
<dbReference type="GO" id="GO:0031492">
    <property type="term" value="F:nucleosomal DNA binding"/>
    <property type="evidence" value="ECO:0007669"/>
    <property type="project" value="InterPro"/>
</dbReference>
<evidence type="ECO:0000256" key="3">
    <source>
        <dbReference type="ARBA" id="ARBA00023125"/>
    </source>
</evidence>
<evidence type="ECO:0000256" key="4">
    <source>
        <dbReference type="ARBA" id="ARBA00023242"/>
    </source>
</evidence>
<feature type="compositionally biased region" description="Acidic residues" evidence="5">
    <location>
        <begin position="60"/>
        <end position="76"/>
    </location>
</feature>
<dbReference type="PRINTS" id="PR00925">
    <property type="entry name" value="NONHISHMG17"/>
</dbReference>
<protein>
    <submittedName>
        <fullName evidence="7">Uncharacterized protein</fullName>
    </submittedName>
</protein>
<reference evidence="7" key="1">
    <citation type="thesis" date="2021" institute="BYU ScholarsArchive" country="Provo, UT, USA">
        <title>Applications of and Algorithms for Genome Assembly and Genomic Analyses with an Emphasis on Marine Teleosts.</title>
        <authorList>
            <person name="Pickett B.D."/>
        </authorList>
    </citation>
    <scope>NUCLEOTIDE SEQUENCE</scope>
    <source>
        <strain evidence="7">HI-2016</strain>
    </source>
</reference>
<dbReference type="AlphaFoldDB" id="A0A8T2NQG4"/>
<evidence type="ECO:0000313" key="8">
    <source>
        <dbReference type="Proteomes" id="UP000824540"/>
    </source>
</evidence>
<evidence type="ECO:0000256" key="6">
    <source>
        <dbReference type="SAM" id="SignalP"/>
    </source>
</evidence>
<keyword evidence="3" id="KW-0238">DNA-binding</keyword>
<comment type="caution">
    <text evidence="7">The sequence shown here is derived from an EMBL/GenBank/DDBJ whole genome shotgun (WGS) entry which is preliminary data.</text>
</comment>
<keyword evidence="6" id="KW-0732">Signal</keyword>
<gene>
    <name evidence="7" type="ORF">JZ751_019239</name>
</gene>
<name>A0A8T2NQG4_9TELE</name>
<feature type="chain" id="PRO_5035765724" evidence="6">
    <location>
        <begin position="22"/>
        <end position="154"/>
    </location>
</feature>